<dbReference type="OrthoDB" id="10624890at2759"/>
<proteinExistence type="predicted"/>
<reference evidence="2" key="1">
    <citation type="submission" date="2021-05" db="EMBL/GenBank/DDBJ databases">
        <title>The genome of the haptophyte Pavlova lutheri (Diacronema luteri, Pavlovales) - a model for lipid biosynthesis in eukaryotic algae.</title>
        <authorList>
            <person name="Hulatt C.J."/>
            <person name="Posewitz M.C."/>
        </authorList>
    </citation>
    <scope>NUCLEOTIDE SEQUENCE</scope>
    <source>
        <strain evidence="2">NIVA-4/92</strain>
    </source>
</reference>
<evidence type="ECO:0000313" key="2">
    <source>
        <dbReference type="EMBL" id="KAG8468978.1"/>
    </source>
</evidence>
<accession>A0A8J5XJJ2</accession>
<dbReference type="AlphaFoldDB" id="A0A8J5XJJ2"/>
<protein>
    <submittedName>
        <fullName evidence="2">Uncharacterized protein</fullName>
    </submittedName>
</protein>
<feature type="region of interest" description="Disordered" evidence="1">
    <location>
        <begin position="1"/>
        <end position="84"/>
    </location>
</feature>
<evidence type="ECO:0000256" key="1">
    <source>
        <dbReference type="SAM" id="MobiDB-lite"/>
    </source>
</evidence>
<comment type="caution">
    <text evidence="2">The sequence shown here is derived from an EMBL/GenBank/DDBJ whole genome shotgun (WGS) entry which is preliminary data.</text>
</comment>
<dbReference type="EMBL" id="JAGTXO010000003">
    <property type="protein sequence ID" value="KAG8468978.1"/>
    <property type="molecule type" value="Genomic_DNA"/>
</dbReference>
<dbReference type="Proteomes" id="UP000751190">
    <property type="component" value="Unassembled WGS sequence"/>
</dbReference>
<sequence length="305" mass="31672">MEFAFKKTQKKRRIVGGAEQPVEPQASPASTARDEPEPAAQRPKVDPSVAQPPQSRRKSRAPALDMRLLPSEPPATPAAQPARASAAAAGLTSAKTSASTAAYADVASTAEARAADAVDGAAHAHAANLELATRNLELVLERARKVCNTAQGIGGAMTDVVSRFFELVRARPPADLASLAGATDALSKAGVLEALRSESSAWDEALCTARAAVLPAAQPTAAEIGEGSAAVVAAPLVDIAPDLGELCVRASFRLDEAEERLRWARAAQDDTGKVHLQAAELVRAKAFAGYEHVDDPQALLRAVAS</sequence>
<name>A0A8J5XJJ2_DIALT</name>
<keyword evidence="3" id="KW-1185">Reference proteome</keyword>
<gene>
    <name evidence="2" type="ORF">KFE25_007496</name>
</gene>
<evidence type="ECO:0000313" key="3">
    <source>
        <dbReference type="Proteomes" id="UP000751190"/>
    </source>
</evidence>
<organism evidence="2 3">
    <name type="scientific">Diacronema lutheri</name>
    <name type="common">Unicellular marine alga</name>
    <name type="synonym">Monochrysis lutheri</name>
    <dbReference type="NCBI Taxonomy" id="2081491"/>
    <lineage>
        <taxon>Eukaryota</taxon>
        <taxon>Haptista</taxon>
        <taxon>Haptophyta</taxon>
        <taxon>Pavlovophyceae</taxon>
        <taxon>Pavlovales</taxon>
        <taxon>Pavlovaceae</taxon>
        <taxon>Diacronema</taxon>
    </lineage>
</organism>